<accession>A0A8S9NCG8</accession>
<feature type="transmembrane region" description="Helical" evidence="1">
    <location>
        <begin position="240"/>
        <end position="262"/>
    </location>
</feature>
<dbReference type="Proteomes" id="UP000712600">
    <property type="component" value="Unassembled WGS sequence"/>
</dbReference>
<comment type="caution">
    <text evidence="2">The sequence shown here is derived from an EMBL/GenBank/DDBJ whole genome shotgun (WGS) entry which is preliminary data.</text>
</comment>
<keyword evidence="1" id="KW-1133">Transmembrane helix</keyword>
<sequence length="319" mass="35488">MFYIDETIVEIEAECSGDSGESLLDLLLNGVSDDLFDVVTTSGVEVAAELSGDESGGIQIDNDASLDTAKYLHSRVLCFSEPYRRLSKNDLFGLSIENSIECLYLRGSCYHAVGEYRDAVDYDATVEVELDAVEKFVLQCLAFYQVPRDVFFVTWIESLIFKCHLQDYFLGVLVQKVTPKRWEGLGMILQLELHVHSAWEALCNAYCGENYGSTDLDTLGTNMLAYMSLQTLRRYNFMPLARGTAVTGFIVLLGLLLAANMFTESIPKGLQMDWEALLNVEPGFFVGSVIPFPENLHVVERSPGSFPGLFNNRVGCGRA</sequence>
<dbReference type="InterPro" id="IPR044650">
    <property type="entry name" value="SRFR1-like"/>
</dbReference>
<dbReference type="AlphaFoldDB" id="A0A8S9NCG8"/>
<name>A0A8S9NCG8_BRACR</name>
<keyword evidence="1" id="KW-0812">Transmembrane</keyword>
<protein>
    <submittedName>
        <fullName evidence="2">Uncharacterized protein</fullName>
    </submittedName>
</protein>
<reference evidence="2" key="1">
    <citation type="submission" date="2019-12" db="EMBL/GenBank/DDBJ databases">
        <title>Genome sequencing and annotation of Brassica cretica.</title>
        <authorList>
            <person name="Studholme D.J."/>
            <person name="Sarris P."/>
        </authorList>
    </citation>
    <scope>NUCLEOTIDE SEQUENCE</scope>
    <source>
        <strain evidence="2">PFS-109/04</strain>
        <tissue evidence="2">Leaf</tissue>
    </source>
</reference>
<organism evidence="2 3">
    <name type="scientific">Brassica cretica</name>
    <name type="common">Mustard</name>
    <dbReference type="NCBI Taxonomy" id="69181"/>
    <lineage>
        <taxon>Eukaryota</taxon>
        <taxon>Viridiplantae</taxon>
        <taxon>Streptophyta</taxon>
        <taxon>Embryophyta</taxon>
        <taxon>Tracheophyta</taxon>
        <taxon>Spermatophyta</taxon>
        <taxon>Magnoliopsida</taxon>
        <taxon>eudicotyledons</taxon>
        <taxon>Gunneridae</taxon>
        <taxon>Pentapetalae</taxon>
        <taxon>rosids</taxon>
        <taxon>malvids</taxon>
        <taxon>Brassicales</taxon>
        <taxon>Brassicaceae</taxon>
        <taxon>Brassiceae</taxon>
        <taxon>Brassica</taxon>
    </lineage>
</organism>
<dbReference type="PANTHER" id="PTHR44749:SF1">
    <property type="entry name" value="TETRATRICOPEPTIDE-LIKE HELICAL DOMAIN-CONTAINING PROTEIN"/>
    <property type="match status" value="1"/>
</dbReference>
<dbReference type="PANTHER" id="PTHR44749">
    <property type="entry name" value="SUPPRESSOR OF RPS4-RLD 1"/>
    <property type="match status" value="1"/>
</dbReference>
<keyword evidence="1" id="KW-0472">Membrane</keyword>
<evidence type="ECO:0000256" key="1">
    <source>
        <dbReference type="SAM" id="Phobius"/>
    </source>
</evidence>
<dbReference type="GO" id="GO:0045892">
    <property type="term" value="P:negative regulation of DNA-templated transcription"/>
    <property type="evidence" value="ECO:0007669"/>
    <property type="project" value="InterPro"/>
</dbReference>
<proteinExistence type="predicted"/>
<evidence type="ECO:0000313" key="2">
    <source>
        <dbReference type="EMBL" id="KAF3490134.1"/>
    </source>
</evidence>
<dbReference type="EMBL" id="QGKX02002183">
    <property type="protein sequence ID" value="KAF3490134.1"/>
    <property type="molecule type" value="Genomic_DNA"/>
</dbReference>
<evidence type="ECO:0000313" key="3">
    <source>
        <dbReference type="Proteomes" id="UP000712600"/>
    </source>
</evidence>
<gene>
    <name evidence="2" type="ORF">F2Q69_00057981</name>
</gene>